<evidence type="ECO:0000259" key="3">
    <source>
        <dbReference type="PROSITE" id="PS51099"/>
    </source>
</evidence>
<keyword evidence="1" id="KW-0808">Transferase</keyword>
<dbReference type="GO" id="GO:0008982">
    <property type="term" value="F:protein-N(PI)-phosphohistidine-sugar phosphotransferase activity"/>
    <property type="evidence" value="ECO:0007669"/>
    <property type="project" value="InterPro"/>
</dbReference>
<dbReference type="InterPro" id="IPR036095">
    <property type="entry name" value="PTS_EIIB-like_sf"/>
</dbReference>
<evidence type="ECO:0000313" key="5">
    <source>
        <dbReference type="Proteomes" id="UP000007843"/>
    </source>
</evidence>
<proteinExistence type="predicted"/>
<evidence type="ECO:0000313" key="4">
    <source>
        <dbReference type="EMBL" id="AEX05888.1"/>
    </source>
</evidence>
<gene>
    <name evidence="4" type="ordered locus">KOX_20840</name>
</gene>
<dbReference type="RefSeq" id="WP_004851015.1">
    <property type="nucleotide sequence ID" value="NC_016612.1"/>
</dbReference>
<dbReference type="PROSITE" id="PS51099">
    <property type="entry name" value="PTS_EIIB_TYPE_2"/>
    <property type="match status" value="1"/>
</dbReference>
<reference evidence="4 5" key="1">
    <citation type="journal article" date="2012" name="J. Bacteriol.">
        <title>Complete genome sequence of Klebsiella oxytoca KCTC 1686, used in production of 2,3-butanediol.</title>
        <authorList>
            <person name="Shin S.H."/>
            <person name="Kim S."/>
            <person name="Kim J.Y."/>
            <person name="Lee S."/>
            <person name="Um Y."/>
            <person name="Oh M.K."/>
            <person name="Kim Y.R."/>
            <person name="Lee J."/>
            <person name="Yang K.S."/>
        </authorList>
    </citation>
    <scope>NUCLEOTIDE SEQUENCE [LARGE SCALE GENOMIC DNA]</scope>
    <source>
        <strain evidence="5">ATCC 8724 / DSM 4798 / JCM 20051 / NBRC 3318 / NRRL B-199 / KCTC 1686</strain>
    </source>
</reference>
<dbReference type="GeneID" id="66559767"/>
<dbReference type="EMBL" id="CP003218">
    <property type="protein sequence ID" value="AEX05888.1"/>
    <property type="molecule type" value="Genomic_DNA"/>
</dbReference>
<dbReference type="Pfam" id="PF02302">
    <property type="entry name" value="PTS_IIB"/>
    <property type="match status" value="1"/>
</dbReference>
<dbReference type="Proteomes" id="UP000007843">
    <property type="component" value="Chromosome"/>
</dbReference>
<evidence type="ECO:0000256" key="1">
    <source>
        <dbReference type="ARBA" id="ARBA00022679"/>
    </source>
</evidence>
<dbReference type="InterPro" id="IPR003501">
    <property type="entry name" value="PTS_EIIB_2/3"/>
</dbReference>
<dbReference type="CDD" id="cd05563">
    <property type="entry name" value="PTS_IIB_ascorbate"/>
    <property type="match status" value="1"/>
</dbReference>
<protein>
    <submittedName>
        <fullName evidence="4">PTS system, lactose/cellobiose specific IIB subunit</fullName>
    </submittedName>
</protein>
<dbReference type="InterPro" id="IPR013011">
    <property type="entry name" value="PTS_EIIB_2"/>
</dbReference>
<evidence type="ECO:0000256" key="2">
    <source>
        <dbReference type="ARBA" id="ARBA00022683"/>
    </source>
</evidence>
<dbReference type="GO" id="GO:0009401">
    <property type="term" value="P:phosphoenolpyruvate-dependent sugar phosphotransferase system"/>
    <property type="evidence" value="ECO:0007669"/>
    <property type="project" value="UniProtKB-KW"/>
</dbReference>
<dbReference type="SUPFAM" id="SSF52794">
    <property type="entry name" value="PTS system IIB component-like"/>
    <property type="match status" value="1"/>
</dbReference>
<dbReference type="Gene3D" id="3.40.50.2300">
    <property type="match status" value="1"/>
</dbReference>
<accession>A0A0H3HEE4</accession>
<sequence>MKILTVCGLGMGSSLILKMNVEAVLKQHGIQASVEHMDVSSAASANADVVITNAELVDNLKHLSCPVVVVNNYIDNAEITAALTQAKILPAGEPS</sequence>
<keyword evidence="2" id="KW-0598">Phosphotransferase system</keyword>
<name>A0A0H3HEE4_KLEM8</name>
<dbReference type="KEGG" id="kox:KOX_20840"/>
<feature type="domain" description="PTS EIIB type-2" evidence="3">
    <location>
        <begin position="1"/>
        <end position="91"/>
    </location>
</feature>
<dbReference type="AlphaFoldDB" id="A0A0H3HEE4"/>
<organism evidence="4 5">
    <name type="scientific">Klebsiella michiganensis (strain ATCC 8724 / DSM 4798 / JCM 20051 / NBRC 3318 / NRRL B-199 / KCTC 1686 / BUCSAV 143 / CCM 1901)</name>
    <dbReference type="NCBI Taxonomy" id="1006551"/>
    <lineage>
        <taxon>Bacteria</taxon>
        <taxon>Pseudomonadati</taxon>
        <taxon>Pseudomonadota</taxon>
        <taxon>Gammaproteobacteria</taxon>
        <taxon>Enterobacterales</taxon>
        <taxon>Enterobacteriaceae</taxon>
        <taxon>Klebsiella/Raoultella group</taxon>
        <taxon>Klebsiella</taxon>
    </lineage>
</organism>
<dbReference type="HOGENOM" id="CLU_159248_0_2_6"/>